<proteinExistence type="predicted"/>
<dbReference type="STRING" id="225345.CLCHR_31690"/>
<keyword evidence="5" id="KW-1185">Reference proteome</keyword>
<dbReference type="Pfam" id="PF09084">
    <property type="entry name" value="NMT1"/>
    <property type="match status" value="1"/>
</dbReference>
<dbReference type="EMBL" id="MZGT01000044">
    <property type="protein sequence ID" value="OPJ59983.1"/>
    <property type="molecule type" value="Genomic_DNA"/>
</dbReference>
<evidence type="ECO:0000313" key="4">
    <source>
        <dbReference type="EMBL" id="OPJ59983.1"/>
    </source>
</evidence>
<dbReference type="Gene3D" id="3.40.190.10">
    <property type="entry name" value="Periplasmic binding protein-like II"/>
    <property type="match status" value="3"/>
</dbReference>
<accession>A0A1V4IJ76</accession>
<evidence type="ECO:0000256" key="2">
    <source>
        <dbReference type="SAM" id="SignalP"/>
    </source>
</evidence>
<dbReference type="AlphaFoldDB" id="A0A1V4IJ76"/>
<evidence type="ECO:0000313" key="5">
    <source>
        <dbReference type="Proteomes" id="UP000191056"/>
    </source>
</evidence>
<dbReference type="PANTHER" id="PTHR30024">
    <property type="entry name" value="ALIPHATIC SULFONATES-BINDING PROTEIN-RELATED"/>
    <property type="match status" value="1"/>
</dbReference>
<feature type="chain" id="PRO_5038808008" evidence="2">
    <location>
        <begin position="27"/>
        <end position="359"/>
    </location>
</feature>
<dbReference type="OrthoDB" id="9814375at2"/>
<organism evidence="4 5">
    <name type="scientific">Clostridium chromiireducens</name>
    <dbReference type="NCBI Taxonomy" id="225345"/>
    <lineage>
        <taxon>Bacteria</taxon>
        <taxon>Bacillati</taxon>
        <taxon>Bacillota</taxon>
        <taxon>Clostridia</taxon>
        <taxon>Eubacteriales</taxon>
        <taxon>Clostridiaceae</taxon>
        <taxon>Clostridium</taxon>
    </lineage>
</organism>
<dbReference type="Proteomes" id="UP000191056">
    <property type="component" value="Unassembled WGS sequence"/>
</dbReference>
<keyword evidence="2" id="KW-0732">Signal</keyword>
<evidence type="ECO:0000256" key="1">
    <source>
        <dbReference type="SAM" id="MobiDB-lite"/>
    </source>
</evidence>
<reference evidence="4 5" key="1">
    <citation type="submission" date="2017-03" db="EMBL/GenBank/DDBJ databases">
        <title>Genome sequence of Clostridium chromiireducens DSM 23318.</title>
        <authorList>
            <person name="Poehlein A."/>
            <person name="Daniel R."/>
        </authorList>
    </citation>
    <scope>NUCLEOTIDE SEQUENCE [LARGE SCALE GENOMIC DNA]</scope>
    <source>
        <strain evidence="4 5">DSM 23318</strain>
    </source>
</reference>
<sequence>MKKSKLLKKLFSILTLTTIISTSLFGCGTSSTSSTTTSSKETASSDSSSDKLFEVDAYGELDPQVSAQQIIADKLGYFKEEGLKVNNKLMTGPDQNAPLVASGTASICFGSIYNNIAVAANGVKVKVLAPLANAAGTQSVVARPGLNLTSAKDLEGKKIGMTSGAGVLIAIRNMCNELGVDINKINFVNLQASEQLSALEKGDIDAMAVWEPWVGKAQAIGGKLLFSGTTSNLPEKQGNVHWIDFYMTVQATESFYNQHPKELKSFLSALNKATKYINENPEDSAKIIATEINIDPKDCLRIMKNNVYSMKFDDQFVSGTNAMANFMLDMKNINSVPDFSQYTDTKILSSLDPSLVTAK</sequence>
<protein>
    <submittedName>
        <fullName evidence="4">Putative aliphatic sulfonates-binding protein</fullName>
    </submittedName>
</protein>
<evidence type="ECO:0000259" key="3">
    <source>
        <dbReference type="Pfam" id="PF09084"/>
    </source>
</evidence>
<dbReference type="InterPro" id="IPR015168">
    <property type="entry name" value="SsuA/THI5"/>
</dbReference>
<comment type="caution">
    <text evidence="4">The sequence shown here is derived from an EMBL/GenBank/DDBJ whole genome shotgun (WGS) entry which is preliminary data.</text>
</comment>
<gene>
    <name evidence="4" type="primary">ssuA_5</name>
    <name evidence="4" type="ORF">CLCHR_31690</name>
</gene>
<dbReference type="SUPFAM" id="SSF53850">
    <property type="entry name" value="Periplasmic binding protein-like II"/>
    <property type="match status" value="1"/>
</dbReference>
<feature type="region of interest" description="Disordered" evidence="1">
    <location>
        <begin position="27"/>
        <end position="47"/>
    </location>
</feature>
<feature type="domain" description="SsuA/THI5-like" evidence="3">
    <location>
        <begin position="68"/>
        <end position="283"/>
    </location>
</feature>
<dbReference type="RefSeq" id="WP_079440782.1">
    <property type="nucleotide sequence ID" value="NZ_JBLZIA010000022.1"/>
</dbReference>
<dbReference type="PROSITE" id="PS51257">
    <property type="entry name" value="PROKAR_LIPOPROTEIN"/>
    <property type="match status" value="1"/>
</dbReference>
<name>A0A1V4IJ76_9CLOT</name>
<feature type="signal peptide" evidence="2">
    <location>
        <begin position="1"/>
        <end position="26"/>
    </location>
</feature>